<evidence type="ECO:0000313" key="4">
    <source>
        <dbReference type="Proteomes" id="UP000247523"/>
    </source>
</evidence>
<dbReference type="RefSeq" id="WP_094376310.1">
    <property type="nucleotide sequence ID" value="NZ_NOKA02000041.1"/>
</dbReference>
<evidence type="ECO:0000313" key="2">
    <source>
        <dbReference type="EMBL" id="RDY30291.1"/>
    </source>
</evidence>
<sequence>MATTYKHGIRVQENPTSFPSPVKGSAGLQVIFGTAPINLADDPYSTANQLFLVNSFEEAQTYLGYSSDYESYSLCQSMDASFKIFNIAPIILCNVLDPAKHKKSNAAVDYSVMNGQALINIKGILLDTVVVKSENSTLYNNVDYVLSFDDDGYVVVSLLAAGSASAAVTLTINSTSIDPTMVTSADIIGGYDAETGKETGIELVRKVYPRFNLVPGLLLAPGWSHITEIGAALDAKCEAINEVYNCENILDIDTTTAKKYTDVAECKLSNGYTSKHSIVLWPMISVNGVMFYYSAIYGALVAYTDATNDDVPSLSPSNKILGATGTVLKDGTEVDLDQAQANVLNSKGIVTAINDSGWRSWGNNMACYPDNTDPKDRWICCRRFFTWWGNTFILSYKEKVDNLLNYALVESIVDAENIRGNSYVSQGKCAGAKMQFNLEDNPSDQILEGKIQFKQWLAPYTPAEDILNILEFDPTMIETALGGE</sequence>
<dbReference type="Proteomes" id="UP000247523">
    <property type="component" value="Unassembled WGS sequence"/>
</dbReference>
<dbReference type="PANTHER" id="PTHR35861:SF2">
    <property type="entry name" value="FELS-2 PROPHAGE PROTEIN"/>
    <property type="match status" value="1"/>
</dbReference>
<name>A0A255ILX0_9FIRM</name>
<comment type="caution">
    <text evidence="1">The sequence shown here is derived from an EMBL/GenBank/DDBJ whole genome shotgun (WGS) entry which is preliminary data.</text>
</comment>
<dbReference type="InterPro" id="IPR052042">
    <property type="entry name" value="Tail_sheath_structural"/>
</dbReference>
<dbReference type="PANTHER" id="PTHR35861">
    <property type="match status" value="1"/>
</dbReference>
<organism evidence="1 4">
    <name type="scientific">Lachnotalea glycerini</name>
    <dbReference type="NCBI Taxonomy" id="1763509"/>
    <lineage>
        <taxon>Bacteria</taxon>
        <taxon>Bacillati</taxon>
        <taxon>Bacillota</taxon>
        <taxon>Clostridia</taxon>
        <taxon>Lachnospirales</taxon>
        <taxon>Lachnospiraceae</taxon>
        <taxon>Lachnotalea</taxon>
    </lineage>
</organism>
<dbReference type="AlphaFoldDB" id="A0A255ILX0"/>
<reference evidence="2" key="3">
    <citation type="submission" date="2018-07" db="EMBL/GenBank/DDBJ databases">
        <authorList>
            <person name="Quirk P.G."/>
            <person name="Krulwich T.A."/>
        </authorList>
    </citation>
    <scope>NUCLEOTIDE SEQUENCE</scope>
    <source>
        <strain evidence="2">CCRI-19302</strain>
    </source>
</reference>
<proteinExistence type="predicted"/>
<protein>
    <submittedName>
        <fullName evidence="2">Phage tail sheath family protein</fullName>
    </submittedName>
</protein>
<accession>A0A255ILX0</accession>
<evidence type="ECO:0000313" key="3">
    <source>
        <dbReference type="Proteomes" id="UP000216411"/>
    </source>
</evidence>
<gene>
    <name evidence="1" type="ORF">C8E03_110121</name>
    <name evidence="2" type="ORF">CG710_015260</name>
</gene>
<reference evidence="1 4" key="2">
    <citation type="submission" date="2018-05" db="EMBL/GenBank/DDBJ databases">
        <title>Genomic Encyclopedia of Type Strains, Phase IV (KMG-IV): sequencing the most valuable type-strain genomes for metagenomic binning, comparative biology and taxonomic classification.</title>
        <authorList>
            <person name="Goeker M."/>
        </authorList>
    </citation>
    <scope>NUCLEOTIDE SEQUENCE [LARGE SCALE GENOMIC DNA]</scope>
    <source>
        <strain evidence="1 4">DSM 28816</strain>
    </source>
</reference>
<reference evidence="2 3" key="1">
    <citation type="journal article" date="2017" name="Genome Announc.">
        <title>Draft Genome Sequence of a Sporulating and Motile Strain of Lachnotalea glycerini Isolated from Water in Quebec City, Canada.</title>
        <authorList>
            <person name="Maheux A.F."/>
            <person name="Boudreau D.K."/>
            <person name="Berube E."/>
            <person name="Boissinot M."/>
            <person name="Raymond F."/>
            <person name="Brodeur S."/>
            <person name="Corbeil J."/>
            <person name="Isabel S."/>
            <person name="Omar R.F."/>
            <person name="Bergeron M.G."/>
        </authorList>
    </citation>
    <scope>NUCLEOTIDE SEQUENCE [LARGE SCALE GENOMIC DNA]</scope>
    <source>
        <strain evidence="2 3">CCRI-19302</strain>
    </source>
</reference>
<dbReference type="EMBL" id="NOKA02000041">
    <property type="protein sequence ID" value="RDY30291.1"/>
    <property type="molecule type" value="Genomic_DNA"/>
</dbReference>
<evidence type="ECO:0000313" key="1">
    <source>
        <dbReference type="EMBL" id="PXV87360.1"/>
    </source>
</evidence>
<dbReference type="OrthoDB" id="9767864at2"/>
<dbReference type="Proteomes" id="UP000216411">
    <property type="component" value="Unassembled WGS sequence"/>
</dbReference>
<dbReference type="EMBL" id="QICS01000010">
    <property type="protein sequence ID" value="PXV87360.1"/>
    <property type="molecule type" value="Genomic_DNA"/>
</dbReference>
<keyword evidence="3" id="KW-1185">Reference proteome</keyword>